<protein>
    <submittedName>
        <fullName evidence="1">Uncharacterized protein</fullName>
    </submittedName>
</protein>
<dbReference type="Gene3D" id="2.60.40.760">
    <property type="entry name" value="Expansin, cellulose-binding-like domain"/>
    <property type="match status" value="1"/>
</dbReference>
<dbReference type="InterPro" id="IPR036749">
    <property type="entry name" value="Expansin_CBD_sf"/>
</dbReference>
<reference evidence="1" key="1">
    <citation type="submission" date="2023-04" db="EMBL/GenBank/DDBJ databases">
        <title>Black Yeasts Isolated from many extreme environments.</title>
        <authorList>
            <person name="Coleine C."/>
            <person name="Stajich J.E."/>
            <person name="Selbmann L."/>
        </authorList>
    </citation>
    <scope>NUCLEOTIDE SEQUENCE</scope>
    <source>
        <strain evidence="1">CCFEE 5312</strain>
    </source>
</reference>
<keyword evidence="2" id="KW-1185">Reference proteome</keyword>
<gene>
    <name evidence="1" type="ORF">LTR09_001240</name>
</gene>
<proteinExistence type="predicted"/>
<accession>A0AAJ0LWQ8</accession>
<dbReference type="Proteomes" id="UP001271007">
    <property type="component" value="Unassembled WGS sequence"/>
</dbReference>
<dbReference type="EMBL" id="JAWDJX010000002">
    <property type="protein sequence ID" value="KAK3058162.1"/>
    <property type="molecule type" value="Genomic_DNA"/>
</dbReference>
<comment type="caution">
    <text evidence="1">The sequence shown here is derived from an EMBL/GenBank/DDBJ whole genome shotgun (WGS) entry which is preliminary data.</text>
</comment>
<dbReference type="AlphaFoldDB" id="A0AAJ0LWQ8"/>
<sequence length="65" mass="7024">MEVSTDQGKTWKAAQRTTYNFFEISSGVGASSAWIRVTSRAGSSVVVQNVPMPPDVVRSATKNYA</sequence>
<name>A0AAJ0LWQ8_9PEZI</name>
<evidence type="ECO:0000313" key="2">
    <source>
        <dbReference type="Proteomes" id="UP001271007"/>
    </source>
</evidence>
<evidence type="ECO:0000313" key="1">
    <source>
        <dbReference type="EMBL" id="KAK3058162.1"/>
    </source>
</evidence>
<organism evidence="1 2">
    <name type="scientific">Extremus antarcticus</name>
    <dbReference type="NCBI Taxonomy" id="702011"/>
    <lineage>
        <taxon>Eukaryota</taxon>
        <taxon>Fungi</taxon>
        <taxon>Dikarya</taxon>
        <taxon>Ascomycota</taxon>
        <taxon>Pezizomycotina</taxon>
        <taxon>Dothideomycetes</taxon>
        <taxon>Dothideomycetidae</taxon>
        <taxon>Mycosphaerellales</taxon>
        <taxon>Extremaceae</taxon>
        <taxon>Extremus</taxon>
    </lineage>
</organism>